<reference evidence="9 10" key="1">
    <citation type="submission" date="2007-03" db="EMBL/GenBank/DDBJ databases">
        <authorList>
            <person name="Stal L."/>
            <person name="Ferriera S."/>
            <person name="Johnson J."/>
            <person name="Kravitz S."/>
            <person name="Beeson K."/>
            <person name="Sutton G."/>
            <person name="Rogers Y.-H."/>
            <person name="Friedman R."/>
            <person name="Frazier M."/>
            <person name="Venter J.C."/>
        </authorList>
    </citation>
    <scope>NUCLEOTIDE SEQUENCE [LARGE SCALE GENOMIC DNA]</scope>
    <source>
        <strain evidence="9 10">CCY0110</strain>
    </source>
</reference>
<feature type="transmembrane region" description="Helical" evidence="6">
    <location>
        <begin position="271"/>
        <end position="297"/>
    </location>
</feature>
<dbReference type="Gene3D" id="3.30.450.350">
    <property type="entry name" value="CHASE domain"/>
    <property type="match status" value="1"/>
</dbReference>
<evidence type="ECO:0000313" key="9">
    <source>
        <dbReference type="EMBL" id="EAZ92166.1"/>
    </source>
</evidence>
<evidence type="ECO:0000259" key="7">
    <source>
        <dbReference type="PROSITE" id="PS50839"/>
    </source>
</evidence>
<feature type="transmembrane region" description="Helical" evidence="6">
    <location>
        <begin position="12"/>
        <end position="37"/>
    </location>
</feature>
<sequence>MFILTIINKKKFCLLPYVFGVLSVIIILIFTTILVNLEHNRFLEANRNHVLNELSTTRAKLEGVLNERIFLMRGLVAYISTQNSDITQKEFEDLTKVIVAKVNGIPSAALFKNSICTHLYPLEGQEEALGFEPLKIPEAKEAFERAIKTKKTVLSGPVDLFPQGGMVFITRTPVFLTPSNGVAESGEYWGMVSIGIEQDILLKEAGILNKENDLEYSIRGYDGLGEKGQFFWGKEAIFTNNPVSLNVTLPNGSWQLAAIPVHGWPFYSLSMLWITIGGIIIAFLTGLLIFSLTKTLLQLNQEIKERKEVELQLTKTNKELSKLASLDGLTQIANRYYFDTYLKKEWNRLSRQREPLSLILCDVDYFKKYNDRYGHPQGDECLKQVAKAIEKAAQRPADLAARFGGEEFAMILPKTNLDGAIKVAKNLQKYISNLKLEHKQSQINQYITLSIGIAHTHCHPFYSSQKLIDAADHALYRSKNKGRNCYDYTNLVVEETLEKYNKSRIEKTL</sequence>
<dbReference type="Gene3D" id="3.30.70.270">
    <property type="match status" value="1"/>
</dbReference>
<dbReference type="eggNOG" id="COG3452">
    <property type="taxonomic scope" value="Bacteria"/>
</dbReference>
<evidence type="ECO:0000256" key="6">
    <source>
        <dbReference type="SAM" id="Phobius"/>
    </source>
</evidence>
<evidence type="ECO:0000256" key="4">
    <source>
        <dbReference type="ARBA" id="ARBA00023136"/>
    </source>
</evidence>
<gene>
    <name evidence="9" type="ORF">CY0110_24686</name>
</gene>
<dbReference type="InterPro" id="IPR006189">
    <property type="entry name" value="CHASE_dom"/>
</dbReference>
<keyword evidence="2 6" id="KW-0812">Transmembrane</keyword>
<dbReference type="PANTHER" id="PTHR45138:SF9">
    <property type="entry name" value="DIGUANYLATE CYCLASE DGCM-RELATED"/>
    <property type="match status" value="1"/>
</dbReference>
<dbReference type="SUPFAM" id="SSF55073">
    <property type="entry name" value="Nucleotide cyclase"/>
    <property type="match status" value="1"/>
</dbReference>
<dbReference type="AlphaFoldDB" id="A3IMR3"/>
<evidence type="ECO:0000256" key="1">
    <source>
        <dbReference type="ARBA" id="ARBA00004370"/>
    </source>
</evidence>
<dbReference type="InterPro" id="IPR000160">
    <property type="entry name" value="GGDEF_dom"/>
</dbReference>
<dbReference type="eggNOG" id="COG3706">
    <property type="taxonomic scope" value="Bacteria"/>
</dbReference>
<dbReference type="RefSeq" id="WP_008274669.1">
    <property type="nucleotide sequence ID" value="NZ_AAXW01000008.1"/>
</dbReference>
<dbReference type="InterPro" id="IPR043128">
    <property type="entry name" value="Rev_trsase/Diguanyl_cyclase"/>
</dbReference>
<dbReference type="Proteomes" id="UP000003781">
    <property type="component" value="Unassembled WGS sequence"/>
</dbReference>
<evidence type="ECO:0000256" key="5">
    <source>
        <dbReference type="SAM" id="Coils"/>
    </source>
</evidence>
<dbReference type="Pfam" id="PF00990">
    <property type="entry name" value="GGDEF"/>
    <property type="match status" value="1"/>
</dbReference>
<dbReference type="InterPro" id="IPR029787">
    <property type="entry name" value="Nucleotide_cyclase"/>
</dbReference>
<dbReference type="GO" id="GO:0052621">
    <property type="term" value="F:diguanylate cyclase activity"/>
    <property type="evidence" value="ECO:0007669"/>
    <property type="project" value="TreeGrafter"/>
</dbReference>
<comment type="caution">
    <text evidence="9">The sequence shown here is derived from an EMBL/GenBank/DDBJ whole genome shotgun (WGS) entry which is preliminary data.</text>
</comment>
<dbReference type="GO" id="GO:0043709">
    <property type="term" value="P:cell adhesion involved in single-species biofilm formation"/>
    <property type="evidence" value="ECO:0007669"/>
    <property type="project" value="TreeGrafter"/>
</dbReference>
<dbReference type="CDD" id="cd01949">
    <property type="entry name" value="GGDEF"/>
    <property type="match status" value="1"/>
</dbReference>
<proteinExistence type="predicted"/>
<dbReference type="NCBIfam" id="TIGR00254">
    <property type="entry name" value="GGDEF"/>
    <property type="match status" value="1"/>
</dbReference>
<evidence type="ECO:0000256" key="3">
    <source>
        <dbReference type="ARBA" id="ARBA00022989"/>
    </source>
</evidence>
<dbReference type="GO" id="GO:0007165">
    <property type="term" value="P:signal transduction"/>
    <property type="evidence" value="ECO:0007669"/>
    <property type="project" value="UniProtKB-ARBA"/>
</dbReference>
<protein>
    <submittedName>
        <fullName evidence="9">GGDEF family protein</fullName>
    </submittedName>
</protein>
<evidence type="ECO:0000256" key="2">
    <source>
        <dbReference type="ARBA" id="ARBA00022692"/>
    </source>
</evidence>
<dbReference type="PANTHER" id="PTHR45138">
    <property type="entry name" value="REGULATORY COMPONENTS OF SENSORY TRANSDUCTION SYSTEM"/>
    <property type="match status" value="1"/>
</dbReference>
<dbReference type="FunFam" id="3.30.70.270:FF:000001">
    <property type="entry name" value="Diguanylate cyclase domain protein"/>
    <property type="match status" value="1"/>
</dbReference>
<keyword evidence="4 6" id="KW-0472">Membrane</keyword>
<dbReference type="InterPro" id="IPR042240">
    <property type="entry name" value="CHASE_sf"/>
</dbReference>
<comment type="subcellular location">
    <subcellularLocation>
        <location evidence="1">Membrane</location>
    </subcellularLocation>
</comment>
<dbReference type="PROSITE" id="PS50887">
    <property type="entry name" value="GGDEF"/>
    <property type="match status" value="1"/>
</dbReference>
<dbReference type="SMART" id="SM00267">
    <property type="entry name" value="GGDEF"/>
    <property type="match status" value="1"/>
</dbReference>
<dbReference type="GO" id="GO:0005886">
    <property type="term" value="C:plasma membrane"/>
    <property type="evidence" value="ECO:0007669"/>
    <property type="project" value="TreeGrafter"/>
</dbReference>
<accession>A3IMR3</accession>
<dbReference type="InterPro" id="IPR050469">
    <property type="entry name" value="Diguanylate_Cyclase"/>
</dbReference>
<organism evidence="9 10">
    <name type="scientific">Crocosphaera chwakensis CCY0110</name>
    <dbReference type="NCBI Taxonomy" id="391612"/>
    <lineage>
        <taxon>Bacteria</taxon>
        <taxon>Bacillati</taxon>
        <taxon>Cyanobacteriota</taxon>
        <taxon>Cyanophyceae</taxon>
        <taxon>Oscillatoriophycideae</taxon>
        <taxon>Chroococcales</taxon>
        <taxon>Aphanothecaceae</taxon>
        <taxon>Crocosphaera</taxon>
        <taxon>Crocosphaera chwakensis</taxon>
    </lineage>
</organism>
<dbReference type="OrthoDB" id="9802500at2"/>
<dbReference type="SMART" id="SM01079">
    <property type="entry name" value="CHASE"/>
    <property type="match status" value="1"/>
</dbReference>
<feature type="domain" description="GGDEF" evidence="8">
    <location>
        <begin position="354"/>
        <end position="491"/>
    </location>
</feature>
<evidence type="ECO:0000313" key="10">
    <source>
        <dbReference type="Proteomes" id="UP000003781"/>
    </source>
</evidence>
<feature type="domain" description="CHASE" evidence="7">
    <location>
        <begin position="120"/>
        <end position="257"/>
    </location>
</feature>
<keyword evidence="3 6" id="KW-1133">Transmembrane helix</keyword>
<dbReference type="Pfam" id="PF03924">
    <property type="entry name" value="CHASE"/>
    <property type="match status" value="1"/>
</dbReference>
<dbReference type="GO" id="GO:1902201">
    <property type="term" value="P:negative regulation of bacterial-type flagellum-dependent cell motility"/>
    <property type="evidence" value="ECO:0007669"/>
    <property type="project" value="TreeGrafter"/>
</dbReference>
<name>A3IMR3_9CHRO</name>
<evidence type="ECO:0000259" key="8">
    <source>
        <dbReference type="PROSITE" id="PS50887"/>
    </source>
</evidence>
<keyword evidence="5" id="KW-0175">Coiled coil</keyword>
<dbReference type="PROSITE" id="PS50839">
    <property type="entry name" value="CHASE"/>
    <property type="match status" value="1"/>
</dbReference>
<keyword evidence="10" id="KW-1185">Reference proteome</keyword>
<dbReference type="EMBL" id="AAXW01000008">
    <property type="protein sequence ID" value="EAZ92166.1"/>
    <property type="molecule type" value="Genomic_DNA"/>
</dbReference>
<feature type="coiled-coil region" evidence="5">
    <location>
        <begin position="299"/>
        <end position="326"/>
    </location>
</feature>